<proteinExistence type="predicted"/>
<dbReference type="InterPro" id="IPR049458">
    <property type="entry name" value="EpsG-like"/>
</dbReference>
<dbReference type="STRING" id="873513.HMPREF6485_2774"/>
<keyword evidence="1" id="KW-0472">Membrane</keyword>
<keyword evidence="3" id="KW-1185">Reference proteome</keyword>
<dbReference type="GeneID" id="93537376"/>
<name>E6KAY7_9BACT</name>
<feature type="transmembrane region" description="Helical" evidence="1">
    <location>
        <begin position="324"/>
        <end position="343"/>
    </location>
</feature>
<dbReference type="AlphaFoldDB" id="E6KAY7"/>
<dbReference type="HOGENOM" id="CLU_773518_0_0_10"/>
<dbReference type="Pfam" id="PF14897">
    <property type="entry name" value="EpsG"/>
    <property type="match status" value="1"/>
</dbReference>
<protein>
    <recommendedName>
        <fullName evidence="4">EpsG family protein</fullName>
    </recommendedName>
</protein>
<gene>
    <name evidence="2" type="ORF">HMPREF6485_2774</name>
</gene>
<feature type="transmembrane region" description="Helical" evidence="1">
    <location>
        <begin position="272"/>
        <end position="292"/>
    </location>
</feature>
<dbReference type="eggNOG" id="ENOG5033A5I">
    <property type="taxonomic scope" value="Bacteria"/>
</dbReference>
<sequence>MLFYWFIFLLIATIALYYRDKKVAFYFIALLLMVMGVIRARTVGSDLNGGYWSEYIAMGENPASWGIVMHQFEKGFSWIMAKFKFNISKDPLIFFHTLFFITFLNYLIFIYRESKYKWLSLVFMMAFAYYFQLYNGMRQEFCYSIILLALSFYILRRQKYLCFILVVIVVSFLFHKSMILMLLLIVLHHFYTKFTTKFMIMAIVISSATSLTLARFASEQMSLLSIYLDDGTSNFSNYMQNTSLMGQYSQISNLLNSLFCIYTVYTYRYKKNFFLACYVFGIILLNILTPINWIFQRIAYPFMFYRIITYADLWYDIPKKNEKILFRFAVILLAIIMFQNRLIADNYQDVVPYISVFF</sequence>
<dbReference type="EMBL" id="AEPD01000051">
    <property type="protein sequence ID" value="EFU29275.1"/>
    <property type="molecule type" value="Genomic_DNA"/>
</dbReference>
<feature type="transmembrane region" description="Helical" evidence="1">
    <location>
        <begin position="198"/>
        <end position="217"/>
    </location>
</feature>
<feature type="transmembrane region" description="Helical" evidence="1">
    <location>
        <begin position="141"/>
        <end position="157"/>
    </location>
</feature>
<evidence type="ECO:0000256" key="1">
    <source>
        <dbReference type="SAM" id="Phobius"/>
    </source>
</evidence>
<dbReference type="Proteomes" id="UP000003112">
    <property type="component" value="Unassembled WGS sequence"/>
</dbReference>
<dbReference type="RefSeq" id="WP_004342497.1">
    <property type="nucleotide sequence ID" value="NZ_GL586311.1"/>
</dbReference>
<keyword evidence="1" id="KW-0812">Transmembrane</keyword>
<comment type="caution">
    <text evidence="2">The sequence shown here is derived from an EMBL/GenBank/DDBJ whole genome shotgun (WGS) entry which is preliminary data.</text>
</comment>
<feature type="transmembrane region" description="Helical" evidence="1">
    <location>
        <begin position="25"/>
        <end position="42"/>
    </location>
</feature>
<feature type="transmembrane region" description="Helical" evidence="1">
    <location>
        <begin position="163"/>
        <end position="186"/>
    </location>
</feature>
<evidence type="ECO:0008006" key="4">
    <source>
        <dbReference type="Google" id="ProtNLM"/>
    </source>
</evidence>
<reference evidence="2 3" key="1">
    <citation type="submission" date="2010-10" db="EMBL/GenBank/DDBJ databases">
        <authorList>
            <person name="Muzny D."/>
            <person name="Qin X."/>
            <person name="Deng J."/>
            <person name="Jiang H."/>
            <person name="Liu Y."/>
            <person name="Qu J."/>
            <person name="Song X.-Z."/>
            <person name="Zhang L."/>
            <person name="Thornton R."/>
            <person name="Coyle M."/>
            <person name="Francisco L."/>
            <person name="Jackson L."/>
            <person name="Javaid M."/>
            <person name="Korchina V."/>
            <person name="Kovar C."/>
            <person name="Mata R."/>
            <person name="Mathew T."/>
            <person name="Ngo R."/>
            <person name="Nguyen L."/>
            <person name="Nguyen N."/>
            <person name="Okwuonu G."/>
            <person name="Ongeri F."/>
            <person name="Pham C."/>
            <person name="Simmons D."/>
            <person name="Wilczek-Boney K."/>
            <person name="Hale W."/>
            <person name="Jakkamsetti A."/>
            <person name="Pham P."/>
            <person name="Ruth R."/>
            <person name="San Lucas F."/>
            <person name="Warren J."/>
            <person name="Zhang J."/>
            <person name="Zhao Z."/>
            <person name="Zhou C."/>
            <person name="Zhu D."/>
            <person name="Lee S."/>
            <person name="Bess C."/>
            <person name="Blankenburg K."/>
            <person name="Forbes L."/>
            <person name="Fu Q."/>
            <person name="Gubbala S."/>
            <person name="Hirani K."/>
            <person name="Jayaseelan J.C."/>
            <person name="Lara F."/>
            <person name="Munidasa M."/>
            <person name="Palculict T."/>
            <person name="Patil S."/>
            <person name="Pu L.-L."/>
            <person name="Saada N."/>
            <person name="Tang L."/>
            <person name="Weissenberger G."/>
            <person name="Zhu Y."/>
            <person name="Hemphill L."/>
            <person name="Shang Y."/>
            <person name="Youmans B."/>
            <person name="Ayvaz T."/>
            <person name="Ross M."/>
            <person name="Santibanez J."/>
            <person name="Aqrawi P."/>
            <person name="Gross S."/>
            <person name="Joshi V."/>
            <person name="Fowler G."/>
            <person name="Nazareth L."/>
            <person name="Reid J."/>
            <person name="Worley K."/>
            <person name="Petrosino J."/>
            <person name="Highlander S."/>
            <person name="Gibbs R."/>
        </authorList>
    </citation>
    <scope>NUCLEOTIDE SEQUENCE [LARGE SCALE GENOMIC DNA]</scope>
    <source>
        <strain evidence="2 3">ATCC 33574</strain>
    </source>
</reference>
<accession>E6KAY7</accession>
<evidence type="ECO:0000313" key="2">
    <source>
        <dbReference type="EMBL" id="EFU29275.1"/>
    </source>
</evidence>
<evidence type="ECO:0000313" key="3">
    <source>
        <dbReference type="Proteomes" id="UP000003112"/>
    </source>
</evidence>
<keyword evidence="1" id="KW-1133">Transmembrane helix</keyword>
<feature type="transmembrane region" description="Helical" evidence="1">
    <location>
        <begin position="92"/>
        <end position="110"/>
    </location>
</feature>
<organism evidence="2 3">
    <name type="scientific">Segatella buccae ATCC 33574</name>
    <dbReference type="NCBI Taxonomy" id="873513"/>
    <lineage>
        <taxon>Bacteria</taxon>
        <taxon>Pseudomonadati</taxon>
        <taxon>Bacteroidota</taxon>
        <taxon>Bacteroidia</taxon>
        <taxon>Bacteroidales</taxon>
        <taxon>Prevotellaceae</taxon>
        <taxon>Segatella</taxon>
    </lineage>
</organism>
<feature type="transmembrane region" description="Helical" evidence="1">
    <location>
        <begin position="116"/>
        <end position="134"/>
    </location>
</feature>